<sequence>MYIPDSFLNDTQLMDTCRFLSVIGFEHQLHILFVSVEVNLLSLSVYRLFISLCLLNSY</sequence>
<evidence type="ECO:0000313" key="1">
    <source>
        <dbReference type="EMBL" id="KAF5778352.1"/>
    </source>
</evidence>
<accession>A0A9K3HHK4</accession>
<name>A0A9K3HHK4_HELAN</name>
<evidence type="ECO:0000313" key="2">
    <source>
        <dbReference type="Proteomes" id="UP000215914"/>
    </source>
</evidence>
<gene>
    <name evidence="1" type="ORF">HanXRQr2_Chr12g0546451</name>
</gene>
<dbReference type="EMBL" id="MNCJ02000327">
    <property type="protein sequence ID" value="KAF5778352.1"/>
    <property type="molecule type" value="Genomic_DNA"/>
</dbReference>
<dbReference type="Proteomes" id="UP000215914">
    <property type="component" value="Unassembled WGS sequence"/>
</dbReference>
<comment type="caution">
    <text evidence="1">The sequence shown here is derived from an EMBL/GenBank/DDBJ whole genome shotgun (WGS) entry which is preliminary data.</text>
</comment>
<reference evidence="1" key="2">
    <citation type="submission" date="2020-06" db="EMBL/GenBank/DDBJ databases">
        <title>Helianthus annuus Genome sequencing and assembly Release 2.</title>
        <authorList>
            <person name="Gouzy J."/>
            <person name="Langlade N."/>
            <person name="Munos S."/>
        </authorList>
    </citation>
    <scope>NUCLEOTIDE SEQUENCE</scope>
    <source>
        <tissue evidence="1">Leaves</tissue>
    </source>
</reference>
<reference evidence="1" key="1">
    <citation type="journal article" date="2017" name="Nature">
        <title>The sunflower genome provides insights into oil metabolism, flowering and Asterid evolution.</title>
        <authorList>
            <person name="Badouin H."/>
            <person name="Gouzy J."/>
            <person name="Grassa C.J."/>
            <person name="Murat F."/>
            <person name="Staton S.E."/>
            <person name="Cottret L."/>
            <person name="Lelandais-Briere C."/>
            <person name="Owens G.L."/>
            <person name="Carrere S."/>
            <person name="Mayjonade B."/>
            <person name="Legrand L."/>
            <person name="Gill N."/>
            <person name="Kane N.C."/>
            <person name="Bowers J.E."/>
            <person name="Hubner S."/>
            <person name="Bellec A."/>
            <person name="Berard A."/>
            <person name="Berges H."/>
            <person name="Blanchet N."/>
            <person name="Boniface M.C."/>
            <person name="Brunel D."/>
            <person name="Catrice O."/>
            <person name="Chaidir N."/>
            <person name="Claudel C."/>
            <person name="Donnadieu C."/>
            <person name="Faraut T."/>
            <person name="Fievet G."/>
            <person name="Helmstetter N."/>
            <person name="King M."/>
            <person name="Knapp S.J."/>
            <person name="Lai Z."/>
            <person name="Le Paslier M.C."/>
            <person name="Lippi Y."/>
            <person name="Lorenzon L."/>
            <person name="Mandel J.R."/>
            <person name="Marage G."/>
            <person name="Marchand G."/>
            <person name="Marquand E."/>
            <person name="Bret-Mestries E."/>
            <person name="Morien E."/>
            <person name="Nambeesan S."/>
            <person name="Nguyen T."/>
            <person name="Pegot-Espagnet P."/>
            <person name="Pouilly N."/>
            <person name="Raftis F."/>
            <person name="Sallet E."/>
            <person name="Schiex T."/>
            <person name="Thomas J."/>
            <person name="Vandecasteele C."/>
            <person name="Vares D."/>
            <person name="Vear F."/>
            <person name="Vautrin S."/>
            <person name="Crespi M."/>
            <person name="Mangin B."/>
            <person name="Burke J.M."/>
            <person name="Salse J."/>
            <person name="Munos S."/>
            <person name="Vincourt P."/>
            <person name="Rieseberg L.H."/>
            <person name="Langlade N.B."/>
        </authorList>
    </citation>
    <scope>NUCLEOTIDE SEQUENCE</scope>
    <source>
        <tissue evidence="1">Leaves</tissue>
    </source>
</reference>
<organism evidence="1 2">
    <name type="scientific">Helianthus annuus</name>
    <name type="common">Common sunflower</name>
    <dbReference type="NCBI Taxonomy" id="4232"/>
    <lineage>
        <taxon>Eukaryota</taxon>
        <taxon>Viridiplantae</taxon>
        <taxon>Streptophyta</taxon>
        <taxon>Embryophyta</taxon>
        <taxon>Tracheophyta</taxon>
        <taxon>Spermatophyta</taxon>
        <taxon>Magnoliopsida</taxon>
        <taxon>eudicotyledons</taxon>
        <taxon>Gunneridae</taxon>
        <taxon>Pentapetalae</taxon>
        <taxon>asterids</taxon>
        <taxon>campanulids</taxon>
        <taxon>Asterales</taxon>
        <taxon>Asteraceae</taxon>
        <taxon>Asteroideae</taxon>
        <taxon>Heliantheae alliance</taxon>
        <taxon>Heliantheae</taxon>
        <taxon>Helianthus</taxon>
    </lineage>
</organism>
<keyword evidence="2" id="KW-1185">Reference proteome</keyword>
<dbReference type="AlphaFoldDB" id="A0A9K3HHK4"/>
<proteinExistence type="predicted"/>
<protein>
    <submittedName>
        <fullName evidence="1">Uncharacterized protein</fullName>
    </submittedName>
</protein>
<dbReference type="Gramene" id="mRNA:HanXRQr2_Chr12g0546451">
    <property type="protein sequence ID" value="CDS:HanXRQr2_Chr12g0546451.1"/>
    <property type="gene ID" value="HanXRQr2_Chr12g0546451"/>
</dbReference>